<dbReference type="Gene3D" id="3.40.50.150">
    <property type="entry name" value="Vaccinia Virus protein VP39"/>
    <property type="match status" value="1"/>
</dbReference>
<sequence>MSQQPASNVYAFTHSEAVLRTHQWRTVKNSAAYLLPYLRPNMAILDVGCGPGTLTTDLARHVPDGHVTGIETTDAPLGEARKFAEQAGVKNVSFTEGDVLNLENYKDETFDVVHAHQVLQHVPDPVKALSEMRRVTKKGGIVAARESADMTWYPRLKGLDDFFDVYMKVAKKKGGNPNPGSYIHVWAQEAGFARDDITCTAGAWCFSSPQDRQYWGGAFSERVISPGYVENAVNGGVCEKDDLERISESWKEWVRSKDGWFTVTHGEIICRK</sequence>
<organism evidence="2 3">
    <name type="scientific">Byssochlamys spectabilis</name>
    <name type="common">Paecilomyces variotii</name>
    <dbReference type="NCBI Taxonomy" id="264951"/>
    <lineage>
        <taxon>Eukaryota</taxon>
        <taxon>Fungi</taxon>
        <taxon>Dikarya</taxon>
        <taxon>Ascomycota</taxon>
        <taxon>Pezizomycotina</taxon>
        <taxon>Eurotiomycetes</taxon>
        <taxon>Eurotiomycetidae</taxon>
        <taxon>Eurotiales</taxon>
        <taxon>Thermoascaceae</taxon>
        <taxon>Paecilomyces</taxon>
    </lineage>
</organism>
<evidence type="ECO:0000313" key="3">
    <source>
        <dbReference type="Proteomes" id="UP000283841"/>
    </source>
</evidence>
<keyword evidence="2" id="KW-0489">Methyltransferase</keyword>
<dbReference type="CDD" id="cd02440">
    <property type="entry name" value="AdoMet_MTases"/>
    <property type="match status" value="1"/>
</dbReference>
<dbReference type="STRING" id="264951.A0A443HMZ9"/>
<dbReference type="PANTHER" id="PTHR43861:SF1">
    <property type="entry name" value="TRANS-ACONITATE 2-METHYLTRANSFERASE"/>
    <property type="match status" value="1"/>
</dbReference>
<dbReference type="SUPFAM" id="SSF53335">
    <property type="entry name" value="S-adenosyl-L-methionine-dependent methyltransferases"/>
    <property type="match status" value="1"/>
</dbReference>
<dbReference type="GeneID" id="39600472"/>
<dbReference type="PANTHER" id="PTHR43861">
    <property type="entry name" value="TRANS-ACONITATE 2-METHYLTRANSFERASE-RELATED"/>
    <property type="match status" value="1"/>
</dbReference>
<dbReference type="GO" id="GO:0032259">
    <property type="term" value="P:methylation"/>
    <property type="evidence" value="ECO:0007669"/>
    <property type="project" value="UniProtKB-KW"/>
</dbReference>
<comment type="caution">
    <text evidence="2">The sequence shown here is derived from an EMBL/GenBank/DDBJ whole genome shotgun (WGS) entry which is preliminary data.</text>
</comment>
<evidence type="ECO:0000259" key="1">
    <source>
        <dbReference type="Pfam" id="PF13847"/>
    </source>
</evidence>
<protein>
    <submittedName>
        <fullName evidence="2">UbiE/COQ5 methyltransferase</fullName>
    </submittedName>
</protein>
<dbReference type="Proteomes" id="UP000283841">
    <property type="component" value="Unassembled WGS sequence"/>
</dbReference>
<keyword evidence="2" id="KW-0808">Transferase</keyword>
<evidence type="ECO:0000313" key="2">
    <source>
        <dbReference type="EMBL" id="RWQ93187.1"/>
    </source>
</evidence>
<dbReference type="VEuPathDB" id="FungiDB:C8Q69DRAFT_475446"/>
<dbReference type="EMBL" id="RCNU01000010">
    <property type="protein sequence ID" value="RWQ93187.1"/>
    <property type="molecule type" value="Genomic_DNA"/>
</dbReference>
<dbReference type="InterPro" id="IPR029063">
    <property type="entry name" value="SAM-dependent_MTases_sf"/>
</dbReference>
<keyword evidence="3" id="KW-1185">Reference proteome</keyword>
<dbReference type="RefSeq" id="XP_028482832.1">
    <property type="nucleotide sequence ID" value="XM_028631195.1"/>
</dbReference>
<dbReference type="InterPro" id="IPR025714">
    <property type="entry name" value="Methyltranfer_dom"/>
</dbReference>
<dbReference type="AlphaFoldDB" id="A0A443HMZ9"/>
<dbReference type="GO" id="GO:0008168">
    <property type="term" value="F:methyltransferase activity"/>
    <property type="evidence" value="ECO:0007669"/>
    <property type="project" value="UniProtKB-KW"/>
</dbReference>
<dbReference type="Pfam" id="PF13847">
    <property type="entry name" value="Methyltransf_31"/>
    <property type="match status" value="1"/>
</dbReference>
<feature type="domain" description="Methyltransferase" evidence="1">
    <location>
        <begin position="40"/>
        <end position="157"/>
    </location>
</feature>
<gene>
    <name evidence="2" type="ORF">C8Q69DRAFT_475446</name>
</gene>
<proteinExistence type="predicted"/>
<name>A0A443HMZ9_BYSSP</name>
<accession>A0A443HMZ9</accession>
<reference evidence="2 3" key="1">
    <citation type="journal article" date="2018" name="Front. Microbiol.">
        <title>Genomic and genetic insights into a cosmopolitan fungus, Paecilomyces variotii (Eurotiales).</title>
        <authorList>
            <person name="Urquhart A.S."/>
            <person name="Mondo S.J."/>
            <person name="Makela M.R."/>
            <person name="Hane J.K."/>
            <person name="Wiebenga A."/>
            <person name="He G."/>
            <person name="Mihaltcheva S."/>
            <person name="Pangilinan J."/>
            <person name="Lipzen A."/>
            <person name="Barry K."/>
            <person name="de Vries R.P."/>
            <person name="Grigoriev I.V."/>
            <person name="Idnurm A."/>
        </authorList>
    </citation>
    <scope>NUCLEOTIDE SEQUENCE [LARGE SCALE GENOMIC DNA]</scope>
    <source>
        <strain evidence="2 3">CBS 101075</strain>
    </source>
</reference>